<evidence type="ECO:0000256" key="3">
    <source>
        <dbReference type="ARBA" id="ARBA00004609"/>
    </source>
</evidence>
<evidence type="ECO:0000256" key="22">
    <source>
        <dbReference type="SAM" id="MobiDB-lite"/>
    </source>
</evidence>
<evidence type="ECO:0000259" key="24">
    <source>
        <dbReference type="PROSITE" id="PS51677"/>
    </source>
</evidence>
<dbReference type="PROSITE" id="PS51677">
    <property type="entry name" value="NODB"/>
    <property type="match status" value="1"/>
</dbReference>
<evidence type="ECO:0000256" key="16">
    <source>
        <dbReference type="ARBA" id="ARBA00023285"/>
    </source>
</evidence>
<evidence type="ECO:0000256" key="8">
    <source>
        <dbReference type="ARBA" id="ARBA00022622"/>
    </source>
</evidence>
<dbReference type="PANTHER" id="PTHR10587">
    <property type="entry name" value="GLYCOSYL TRANSFERASE-RELATED"/>
    <property type="match status" value="1"/>
</dbReference>
<dbReference type="Gene3D" id="3.20.20.370">
    <property type="entry name" value="Glycoside hydrolase/deacetylase"/>
    <property type="match status" value="1"/>
</dbReference>
<keyword evidence="10 23" id="KW-0732">Signal</keyword>
<evidence type="ECO:0000256" key="18">
    <source>
        <dbReference type="ARBA" id="ARBA00023316"/>
    </source>
</evidence>
<feature type="chain" id="PRO_5034834009" description="chitin deacetylase" evidence="23">
    <location>
        <begin position="22"/>
        <end position="489"/>
    </location>
</feature>
<comment type="caution">
    <text evidence="25">The sequence shown here is derived from an EMBL/GenBank/DDBJ whole genome shotgun (WGS) entry which is preliminary data.</text>
</comment>
<keyword evidence="18" id="KW-0961">Cell wall biogenesis/degradation</keyword>
<feature type="compositionally biased region" description="Polar residues" evidence="22">
    <location>
        <begin position="53"/>
        <end position="69"/>
    </location>
</feature>
<evidence type="ECO:0000256" key="21">
    <source>
        <dbReference type="ARBA" id="ARBA00048494"/>
    </source>
</evidence>
<dbReference type="PANTHER" id="PTHR10587:SF133">
    <property type="entry name" value="CHITIN DEACETYLASE 1-RELATED"/>
    <property type="match status" value="1"/>
</dbReference>
<feature type="domain" description="NodB homology" evidence="24">
    <location>
        <begin position="216"/>
        <end position="412"/>
    </location>
</feature>
<evidence type="ECO:0000256" key="12">
    <source>
        <dbReference type="ARBA" id="ARBA00023024"/>
    </source>
</evidence>
<reference evidence="25" key="1">
    <citation type="submission" date="2021-02" db="EMBL/GenBank/DDBJ databases">
        <title>Psilocybe cubensis genome.</title>
        <authorList>
            <person name="Mckernan K.J."/>
            <person name="Crawford S."/>
            <person name="Trippe A."/>
            <person name="Kane L.T."/>
            <person name="Mclaughlin S."/>
        </authorList>
    </citation>
    <scope>NUCLEOTIDE SEQUENCE [LARGE SCALE GENOMIC DNA]</scope>
    <source>
        <strain evidence="25">MGC-MH-2018</strain>
    </source>
</reference>
<comment type="similarity">
    <text evidence="4">Belongs to the polysaccharide deacetylase family.</text>
</comment>
<keyword evidence="9" id="KW-0479">Metal-binding</keyword>
<sequence>MKFSGTTVTTLFTVISPSILAATGYGGDNHVGFDALSNRGNARIVLRQVRETASASGSGIRSSEMTAPQTSSAQAAGSETATATASFSLHSINPTAIPLSAINTDEHATSTRQLKHTAAPGATPTFIPDAPALPNAALLKPTDYPPLDQVPPVDSEQVKMWVEEVKKTGVVIPGLEPSQPGGCSNNSAFAMDSDRCWWTCGGCTRPTDIVECPAAMDWGLTYDDGPSLYSSDLLAYLDEVKIKSTFFVVGSRVISHPDILQAEYMAGHQIAVHTWSHASLTTLTNEEIIAELGWTKKVIKDVLGVTPNMMRPPTGDIDDRVRAISQAMGLTPVMWSRASDTSLFDTDDFNIRSGKTTAHEVLQNWGAIMKNATSRSSGFIVLAHDLFEQTVQMATGYILPDALSHQPPFNIQPIISCQEKEMKDAYLETAGSEKNSPIISEAISSGEVTLTGSANSAKKTEESKASSASFITLNIGVWLLLVVTVLMTV</sequence>
<accession>A0A8H7XR11</accession>
<name>A0A8H7XR11_PSICU</name>
<evidence type="ECO:0000256" key="10">
    <source>
        <dbReference type="ARBA" id="ARBA00022729"/>
    </source>
</evidence>
<proteinExistence type="inferred from homology"/>
<comment type="cofactor">
    <cofactor evidence="1">
        <name>Co(2+)</name>
        <dbReference type="ChEBI" id="CHEBI:48828"/>
    </cofactor>
</comment>
<evidence type="ECO:0000256" key="20">
    <source>
        <dbReference type="ARBA" id="ARBA00024056"/>
    </source>
</evidence>
<keyword evidence="5" id="KW-1003">Cell membrane</keyword>
<keyword evidence="16" id="KW-0170">Cobalt</keyword>
<keyword evidence="7" id="KW-0964">Secreted</keyword>
<evidence type="ECO:0000256" key="2">
    <source>
        <dbReference type="ARBA" id="ARBA00004191"/>
    </source>
</evidence>
<keyword evidence="12" id="KW-0146">Chitin degradation</keyword>
<dbReference type="SUPFAM" id="SSF88713">
    <property type="entry name" value="Glycoside hydrolase/deacetylase"/>
    <property type="match status" value="1"/>
</dbReference>
<comment type="subcellular location">
    <subcellularLocation>
        <location evidence="3">Cell membrane</location>
        <topology evidence="3">Lipid-anchor</topology>
        <topology evidence="3">GPI-anchor</topology>
    </subcellularLocation>
    <subcellularLocation>
        <location evidence="2">Secreted</location>
        <location evidence="2">Cell wall</location>
    </subcellularLocation>
</comment>
<evidence type="ECO:0000256" key="6">
    <source>
        <dbReference type="ARBA" id="ARBA00022512"/>
    </source>
</evidence>
<dbReference type="EMBL" id="JAFIQS010000012">
    <property type="protein sequence ID" value="KAG5164158.1"/>
    <property type="molecule type" value="Genomic_DNA"/>
</dbReference>
<dbReference type="OrthoDB" id="407355at2759"/>
<dbReference type="GO" id="GO:0098552">
    <property type="term" value="C:side of membrane"/>
    <property type="evidence" value="ECO:0007669"/>
    <property type="project" value="UniProtKB-KW"/>
</dbReference>
<evidence type="ECO:0000256" key="5">
    <source>
        <dbReference type="ARBA" id="ARBA00022475"/>
    </source>
</evidence>
<feature type="signal peptide" evidence="23">
    <location>
        <begin position="1"/>
        <end position="21"/>
    </location>
</feature>
<keyword evidence="8" id="KW-0336">GPI-anchor</keyword>
<keyword evidence="11" id="KW-0378">Hydrolase</keyword>
<evidence type="ECO:0000256" key="9">
    <source>
        <dbReference type="ARBA" id="ARBA00022723"/>
    </source>
</evidence>
<evidence type="ECO:0000256" key="13">
    <source>
        <dbReference type="ARBA" id="ARBA00023136"/>
    </source>
</evidence>
<dbReference type="EC" id="3.5.1.41" evidence="20"/>
<keyword evidence="6" id="KW-0134">Cell wall</keyword>
<keyword evidence="13" id="KW-0472">Membrane</keyword>
<dbReference type="AlphaFoldDB" id="A0A8H7XR11"/>
<evidence type="ECO:0000256" key="23">
    <source>
        <dbReference type="SAM" id="SignalP"/>
    </source>
</evidence>
<evidence type="ECO:0000256" key="14">
    <source>
        <dbReference type="ARBA" id="ARBA00023180"/>
    </source>
</evidence>
<keyword evidence="15" id="KW-0119">Carbohydrate metabolism</keyword>
<gene>
    <name evidence="25" type="ORF">JR316_010652</name>
</gene>
<dbReference type="InterPro" id="IPR050248">
    <property type="entry name" value="Polysacc_deacetylase_ArnD"/>
</dbReference>
<keyword evidence="19" id="KW-0624">Polysaccharide degradation</keyword>
<evidence type="ECO:0000256" key="11">
    <source>
        <dbReference type="ARBA" id="ARBA00022801"/>
    </source>
</evidence>
<evidence type="ECO:0000256" key="15">
    <source>
        <dbReference type="ARBA" id="ARBA00023277"/>
    </source>
</evidence>
<feature type="region of interest" description="Disordered" evidence="22">
    <location>
        <begin position="53"/>
        <end position="79"/>
    </location>
</feature>
<dbReference type="GO" id="GO:0005886">
    <property type="term" value="C:plasma membrane"/>
    <property type="evidence" value="ECO:0007669"/>
    <property type="project" value="UniProtKB-SubCell"/>
</dbReference>
<evidence type="ECO:0000256" key="17">
    <source>
        <dbReference type="ARBA" id="ARBA00023288"/>
    </source>
</evidence>
<dbReference type="GO" id="GO:0004099">
    <property type="term" value="F:chitin deacetylase activity"/>
    <property type="evidence" value="ECO:0007669"/>
    <property type="project" value="UniProtKB-EC"/>
</dbReference>
<dbReference type="FunFam" id="3.20.20.370:FF:000004">
    <property type="entry name" value="Related to Chitin deacetylase"/>
    <property type="match status" value="1"/>
</dbReference>
<evidence type="ECO:0000313" key="25">
    <source>
        <dbReference type="EMBL" id="KAG5164158.1"/>
    </source>
</evidence>
<dbReference type="InterPro" id="IPR011330">
    <property type="entry name" value="Glyco_hydro/deAcase_b/a-brl"/>
</dbReference>
<evidence type="ECO:0000256" key="1">
    <source>
        <dbReference type="ARBA" id="ARBA00001941"/>
    </source>
</evidence>
<keyword evidence="17" id="KW-0449">Lipoprotein</keyword>
<dbReference type="GO" id="GO:0009272">
    <property type="term" value="P:fungal-type cell wall biogenesis"/>
    <property type="evidence" value="ECO:0007669"/>
    <property type="project" value="UniProtKB-ARBA"/>
</dbReference>
<dbReference type="InterPro" id="IPR002509">
    <property type="entry name" value="NODB_dom"/>
</dbReference>
<protein>
    <recommendedName>
        <fullName evidence="20">chitin deacetylase</fullName>
        <ecNumber evidence="20">3.5.1.41</ecNumber>
    </recommendedName>
</protein>
<evidence type="ECO:0000256" key="19">
    <source>
        <dbReference type="ARBA" id="ARBA00023326"/>
    </source>
</evidence>
<evidence type="ECO:0000256" key="4">
    <source>
        <dbReference type="ARBA" id="ARBA00010973"/>
    </source>
</evidence>
<evidence type="ECO:0000256" key="7">
    <source>
        <dbReference type="ARBA" id="ARBA00022525"/>
    </source>
</evidence>
<dbReference type="GO" id="GO:0006032">
    <property type="term" value="P:chitin catabolic process"/>
    <property type="evidence" value="ECO:0007669"/>
    <property type="project" value="UniProtKB-KW"/>
</dbReference>
<dbReference type="GO" id="GO:0000272">
    <property type="term" value="P:polysaccharide catabolic process"/>
    <property type="evidence" value="ECO:0007669"/>
    <property type="project" value="UniProtKB-KW"/>
</dbReference>
<feature type="compositionally biased region" description="Low complexity" evidence="22">
    <location>
        <begin position="70"/>
        <end position="79"/>
    </location>
</feature>
<keyword evidence="14" id="KW-0325">Glycoprotein</keyword>
<dbReference type="Pfam" id="PF01522">
    <property type="entry name" value="Polysacc_deac_1"/>
    <property type="match status" value="1"/>
</dbReference>
<organism evidence="25">
    <name type="scientific">Psilocybe cubensis</name>
    <name type="common">Psychedelic mushroom</name>
    <name type="synonym">Stropharia cubensis</name>
    <dbReference type="NCBI Taxonomy" id="181762"/>
    <lineage>
        <taxon>Eukaryota</taxon>
        <taxon>Fungi</taxon>
        <taxon>Dikarya</taxon>
        <taxon>Basidiomycota</taxon>
        <taxon>Agaricomycotina</taxon>
        <taxon>Agaricomycetes</taxon>
        <taxon>Agaricomycetidae</taxon>
        <taxon>Agaricales</taxon>
        <taxon>Agaricineae</taxon>
        <taxon>Strophariaceae</taxon>
        <taxon>Psilocybe</taxon>
    </lineage>
</organism>
<comment type="catalytic activity">
    <reaction evidence="21">
        <text>[(1-&gt;4)-N-acetyl-beta-D-glucosaminyl](n) + n H2O = chitosan + n acetate</text>
        <dbReference type="Rhea" id="RHEA:10464"/>
        <dbReference type="Rhea" id="RHEA-COMP:9593"/>
        <dbReference type="Rhea" id="RHEA-COMP:9597"/>
        <dbReference type="ChEBI" id="CHEBI:15377"/>
        <dbReference type="ChEBI" id="CHEBI:17029"/>
        <dbReference type="ChEBI" id="CHEBI:30089"/>
        <dbReference type="ChEBI" id="CHEBI:57704"/>
        <dbReference type="EC" id="3.5.1.41"/>
    </reaction>
    <physiologicalReaction direction="left-to-right" evidence="21">
        <dbReference type="Rhea" id="RHEA:10465"/>
    </physiologicalReaction>
</comment>
<dbReference type="GO" id="GO:0071555">
    <property type="term" value="P:cell wall organization"/>
    <property type="evidence" value="ECO:0007669"/>
    <property type="project" value="UniProtKB-KW"/>
</dbReference>
<dbReference type="GO" id="GO:0046872">
    <property type="term" value="F:metal ion binding"/>
    <property type="evidence" value="ECO:0007669"/>
    <property type="project" value="UniProtKB-KW"/>
</dbReference>